<reference evidence="1" key="1">
    <citation type="submission" date="2021-07" db="EMBL/GenBank/DDBJ databases">
        <authorList>
            <person name="Durling M."/>
        </authorList>
    </citation>
    <scope>NUCLEOTIDE SEQUENCE</scope>
</reference>
<keyword evidence="2" id="KW-1185">Reference proteome</keyword>
<comment type="caution">
    <text evidence="1">The sequence shown here is derived from an EMBL/GenBank/DDBJ whole genome shotgun (WGS) entry which is preliminary data.</text>
</comment>
<evidence type="ECO:0000313" key="1">
    <source>
        <dbReference type="EMBL" id="CAG8956977.1"/>
    </source>
</evidence>
<protein>
    <submittedName>
        <fullName evidence="1">Uncharacterized protein</fullName>
    </submittedName>
</protein>
<accession>A0A9N9PWU6</accession>
<evidence type="ECO:0000313" key="2">
    <source>
        <dbReference type="Proteomes" id="UP000696280"/>
    </source>
</evidence>
<dbReference type="Proteomes" id="UP000696280">
    <property type="component" value="Unassembled WGS sequence"/>
</dbReference>
<gene>
    <name evidence="1" type="ORF">HYFRA_00012028</name>
</gene>
<organism evidence="1 2">
    <name type="scientific">Hymenoscyphus fraxineus</name>
    <dbReference type="NCBI Taxonomy" id="746836"/>
    <lineage>
        <taxon>Eukaryota</taxon>
        <taxon>Fungi</taxon>
        <taxon>Dikarya</taxon>
        <taxon>Ascomycota</taxon>
        <taxon>Pezizomycotina</taxon>
        <taxon>Leotiomycetes</taxon>
        <taxon>Helotiales</taxon>
        <taxon>Helotiaceae</taxon>
        <taxon>Hymenoscyphus</taxon>
    </lineage>
</organism>
<dbReference type="OrthoDB" id="3485480at2759"/>
<dbReference type="AlphaFoldDB" id="A0A9N9PWU6"/>
<proteinExistence type="predicted"/>
<dbReference type="EMBL" id="CAJVRL010000075">
    <property type="protein sequence ID" value="CAG8956977.1"/>
    <property type="molecule type" value="Genomic_DNA"/>
</dbReference>
<name>A0A9N9PWU6_9HELO</name>
<sequence length="305" mass="35206">MGSQNTSLRKFPVEIRLMIFELCLSIIPATTPYHESIAQVTPPLLVALRGEKDLYGEAICTFYKINTCYLTFKNYEDFSLRDYNSDCIKNLRHLGIHYPSVGGYRKGVRPGFYPTYSKTSLGRVNCRLCFFVKNVPERMAANLITVHVDLEEEVDGIFEASTCLPLFVRHLTALQSFTLNKVISGRGKWSESRHRSRGHRDWFVNYYYYRPGTVNPFILRMNHLFGVKGRQEFDVLPSRTIQRSTARGLVDTLVHCVIQRWAWKAKKGEILKQSNYFNKLCREAHDGPCKRKLLGKDEDTSRGMA</sequence>